<accession>A0A699YDM3</accession>
<name>A0A699YDM3_HAELA</name>
<dbReference type="AlphaFoldDB" id="A0A699YDM3"/>
<evidence type="ECO:0000313" key="2">
    <source>
        <dbReference type="Proteomes" id="UP000485058"/>
    </source>
</evidence>
<protein>
    <submittedName>
        <fullName evidence="1">Uncharacterized protein</fullName>
    </submittedName>
</protein>
<feature type="non-terminal residue" evidence="1">
    <location>
        <position position="67"/>
    </location>
</feature>
<sequence>MHWPSKPPCIKARHAAAASIADDPIVAHAPTNANKDLINADFAPTGIRDRHWGAVDFATFWITMVSC</sequence>
<gene>
    <name evidence="1" type="ORF">HaLaN_02280</name>
</gene>
<reference evidence="1 2" key="1">
    <citation type="submission" date="2020-02" db="EMBL/GenBank/DDBJ databases">
        <title>Draft genome sequence of Haematococcus lacustris strain NIES-144.</title>
        <authorList>
            <person name="Morimoto D."/>
            <person name="Nakagawa S."/>
            <person name="Yoshida T."/>
            <person name="Sawayama S."/>
        </authorList>
    </citation>
    <scope>NUCLEOTIDE SEQUENCE [LARGE SCALE GENOMIC DNA]</scope>
    <source>
        <strain evidence="1 2">NIES-144</strain>
    </source>
</reference>
<proteinExistence type="predicted"/>
<keyword evidence="2" id="KW-1185">Reference proteome</keyword>
<evidence type="ECO:0000313" key="1">
    <source>
        <dbReference type="EMBL" id="GFH07475.1"/>
    </source>
</evidence>
<feature type="non-terminal residue" evidence="1">
    <location>
        <position position="1"/>
    </location>
</feature>
<comment type="caution">
    <text evidence="1">The sequence shown here is derived from an EMBL/GenBank/DDBJ whole genome shotgun (WGS) entry which is preliminary data.</text>
</comment>
<dbReference type="EMBL" id="BLLF01000096">
    <property type="protein sequence ID" value="GFH07475.1"/>
    <property type="molecule type" value="Genomic_DNA"/>
</dbReference>
<dbReference type="Proteomes" id="UP000485058">
    <property type="component" value="Unassembled WGS sequence"/>
</dbReference>
<organism evidence="1 2">
    <name type="scientific">Haematococcus lacustris</name>
    <name type="common">Green alga</name>
    <name type="synonym">Haematococcus pluvialis</name>
    <dbReference type="NCBI Taxonomy" id="44745"/>
    <lineage>
        <taxon>Eukaryota</taxon>
        <taxon>Viridiplantae</taxon>
        <taxon>Chlorophyta</taxon>
        <taxon>core chlorophytes</taxon>
        <taxon>Chlorophyceae</taxon>
        <taxon>CS clade</taxon>
        <taxon>Chlamydomonadales</taxon>
        <taxon>Haematococcaceae</taxon>
        <taxon>Haematococcus</taxon>
    </lineage>
</organism>